<name>A0A067PNW5_9AGAM</name>
<feature type="region of interest" description="Disordered" evidence="1">
    <location>
        <begin position="42"/>
        <end position="76"/>
    </location>
</feature>
<feature type="compositionally biased region" description="Basic and acidic residues" evidence="1">
    <location>
        <begin position="433"/>
        <end position="442"/>
    </location>
</feature>
<dbReference type="EMBL" id="KL197736">
    <property type="protein sequence ID" value="KDQ52992.1"/>
    <property type="molecule type" value="Genomic_DNA"/>
</dbReference>
<dbReference type="AlphaFoldDB" id="A0A067PNW5"/>
<feature type="compositionally biased region" description="Polar residues" evidence="1">
    <location>
        <begin position="446"/>
        <end position="456"/>
    </location>
</feature>
<dbReference type="InParanoid" id="A0A067PNW5"/>
<feature type="compositionally biased region" description="Polar residues" evidence="1">
    <location>
        <begin position="233"/>
        <end position="249"/>
    </location>
</feature>
<proteinExistence type="predicted"/>
<feature type="compositionally biased region" description="Low complexity" evidence="1">
    <location>
        <begin position="261"/>
        <end position="275"/>
    </location>
</feature>
<dbReference type="HOGENOM" id="CLU_574991_0_0_1"/>
<feature type="compositionally biased region" description="Polar residues" evidence="1">
    <location>
        <begin position="463"/>
        <end position="475"/>
    </location>
</feature>
<gene>
    <name evidence="2" type="ORF">JAAARDRAFT_441449</name>
</gene>
<evidence type="ECO:0000313" key="3">
    <source>
        <dbReference type="Proteomes" id="UP000027265"/>
    </source>
</evidence>
<evidence type="ECO:0000256" key="1">
    <source>
        <dbReference type="SAM" id="MobiDB-lite"/>
    </source>
</evidence>
<organism evidence="2 3">
    <name type="scientific">Jaapia argillacea MUCL 33604</name>
    <dbReference type="NCBI Taxonomy" id="933084"/>
    <lineage>
        <taxon>Eukaryota</taxon>
        <taxon>Fungi</taxon>
        <taxon>Dikarya</taxon>
        <taxon>Basidiomycota</taxon>
        <taxon>Agaricomycotina</taxon>
        <taxon>Agaricomycetes</taxon>
        <taxon>Agaricomycetidae</taxon>
        <taxon>Jaapiales</taxon>
        <taxon>Jaapiaceae</taxon>
        <taxon>Jaapia</taxon>
    </lineage>
</organism>
<feature type="region of interest" description="Disordered" evidence="1">
    <location>
        <begin position="410"/>
        <end position="475"/>
    </location>
</feature>
<accession>A0A067PNW5</accession>
<protein>
    <submittedName>
        <fullName evidence="2">Uncharacterized protein</fullName>
    </submittedName>
</protein>
<feature type="region of interest" description="Disordered" evidence="1">
    <location>
        <begin position="190"/>
        <end position="297"/>
    </location>
</feature>
<feature type="region of interest" description="Disordered" evidence="1">
    <location>
        <begin position="357"/>
        <end position="398"/>
    </location>
</feature>
<feature type="compositionally biased region" description="Polar residues" evidence="1">
    <location>
        <begin position="64"/>
        <end position="76"/>
    </location>
</feature>
<evidence type="ECO:0000313" key="2">
    <source>
        <dbReference type="EMBL" id="KDQ52992.1"/>
    </source>
</evidence>
<reference evidence="3" key="1">
    <citation type="journal article" date="2014" name="Proc. Natl. Acad. Sci. U.S.A.">
        <title>Extensive sampling of basidiomycete genomes demonstrates inadequacy of the white-rot/brown-rot paradigm for wood decay fungi.</title>
        <authorList>
            <person name="Riley R."/>
            <person name="Salamov A.A."/>
            <person name="Brown D.W."/>
            <person name="Nagy L.G."/>
            <person name="Floudas D."/>
            <person name="Held B.W."/>
            <person name="Levasseur A."/>
            <person name="Lombard V."/>
            <person name="Morin E."/>
            <person name="Otillar R."/>
            <person name="Lindquist E.A."/>
            <person name="Sun H."/>
            <person name="LaButti K.M."/>
            <person name="Schmutz J."/>
            <person name="Jabbour D."/>
            <person name="Luo H."/>
            <person name="Baker S.E."/>
            <person name="Pisabarro A.G."/>
            <person name="Walton J.D."/>
            <person name="Blanchette R.A."/>
            <person name="Henrissat B."/>
            <person name="Martin F."/>
            <person name="Cullen D."/>
            <person name="Hibbett D.S."/>
            <person name="Grigoriev I.V."/>
        </authorList>
    </citation>
    <scope>NUCLEOTIDE SEQUENCE [LARGE SCALE GENOMIC DNA]</scope>
    <source>
        <strain evidence="3">MUCL 33604</strain>
    </source>
</reference>
<keyword evidence="3" id="KW-1185">Reference proteome</keyword>
<feature type="compositionally biased region" description="Polar residues" evidence="1">
    <location>
        <begin position="371"/>
        <end position="381"/>
    </location>
</feature>
<dbReference type="Proteomes" id="UP000027265">
    <property type="component" value="Unassembled WGS sequence"/>
</dbReference>
<sequence>MLHRVLTNLNLYSHIPNMLKSLKKFSSDNISYPISVGSMKAASPGVQEKDPGLGAKECAKSPTAMENTENPHPNGSNVSTIAFPVIAGTHSLTGQPSGRQTGTTPDDATISLNGAVINLYPLPCSRYRSTDHPLGTRSTSSPIPVGNAAGTSLWAQENLAVKVPDNQEYLASATNTENQHAGVVDSSVTAAIPSPTDQPSGTGTSPDGEPARVLDNEESPASVTDGAGVDNVPSPQDSAERYTTAQDSSPALPYIKNSEFATTAISSSPPTIPRRSPLRPAPRPRAASLNPPPDQQPITQMRLLHAKSFGTLSGFLSSITQQTHLVDVLEPLPLPPDPAPDLTLPLSPSVENQHTWAVDPSITPGMPSPIDQPSGTSTSPDGAQLPLPGAAINWKTPPCSDYRTTGHSLRIHSRSSPFPVGNTTDDSLGTGEKPAEVLDNKECPSLATSTETSAIDSSVVAETPSSTDQPTEQVI</sequence>
<feature type="compositionally biased region" description="Polar residues" evidence="1">
    <location>
        <begin position="195"/>
        <end position="205"/>
    </location>
</feature>